<organism evidence="1 2">
    <name type="scientific">Opisthorchis viverrini</name>
    <name type="common">Southeast Asian liver fluke</name>
    <dbReference type="NCBI Taxonomy" id="6198"/>
    <lineage>
        <taxon>Eukaryota</taxon>
        <taxon>Metazoa</taxon>
        <taxon>Spiralia</taxon>
        <taxon>Lophotrochozoa</taxon>
        <taxon>Platyhelminthes</taxon>
        <taxon>Trematoda</taxon>
        <taxon>Digenea</taxon>
        <taxon>Opisthorchiida</taxon>
        <taxon>Opisthorchiata</taxon>
        <taxon>Opisthorchiidae</taxon>
        <taxon>Opisthorchis</taxon>
    </lineage>
</organism>
<dbReference type="Proteomes" id="UP000243686">
    <property type="component" value="Unassembled WGS sequence"/>
</dbReference>
<name>A0A1S8WU21_OPIVI</name>
<gene>
    <name evidence="1" type="ORF">X801_06132</name>
</gene>
<evidence type="ECO:0000313" key="2">
    <source>
        <dbReference type="Proteomes" id="UP000243686"/>
    </source>
</evidence>
<sequence length="176" mass="19122">MYLSNCLGVCVKVILDVGVCTYTEAFRMQWYYASLTRDFIVPVHDIGLIVGDFLSGYNTSWVGGGGCRSCCAIKASAIDGTLSSLSRAVVGDVVDLTVIVEAKVEWMIMVDPVEDIGKEEIDLAHVIAPTGMIVTGARETGLQELATATTIQVESQNRLLVYLHTQYHALLSNFVL</sequence>
<keyword evidence="2" id="KW-1185">Reference proteome</keyword>
<protein>
    <submittedName>
        <fullName evidence="1">Uncharacterized protein</fullName>
    </submittedName>
</protein>
<dbReference type="EMBL" id="KV894616">
    <property type="protein sequence ID" value="OON18019.1"/>
    <property type="molecule type" value="Genomic_DNA"/>
</dbReference>
<dbReference type="AlphaFoldDB" id="A0A1S8WU21"/>
<evidence type="ECO:0000313" key="1">
    <source>
        <dbReference type="EMBL" id="OON18019.1"/>
    </source>
</evidence>
<proteinExistence type="predicted"/>
<accession>A0A1S8WU21</accession>
<reference evidence="1 2" key="1">
    <citation type="submission" date="2015-03" db="EMBL/GenBank/DDBJ databases">
        <title>Draft genome of the nematode, Opisthorchis viverrini.</title>
        <authorList>
            <person name="Mitreva M."/>
        </authorList>
    </citation>
    <scope>NUCLEOTIDE SEQUENCE [LARGE SCALE GENOMIC DNA]</scope>
    <source>
        <strain evidence="1">Khon Kaen</strain>
    </source>
</reference>